<dbReference type="RefSeq" id="XP_003107247.2">
    <property type="nucleotide sequence ID" value="XM_003107199.2"/>
</dbReference>
<evidence type="ECO:0000256" key="1">
    <source>
        <dbReference type="SAM" id="Phobius"/>
    </source>
</evidence>
<dbReference type="KEGG" id="crq:GCK72_007691"/>
<name>E3M9H7_CAERE</name>
<dbReference type="AlphaFoldDB" id="E3M9H7"/>
<dbReference type="CTD" id="9805456"/>
<protein>
    <submittedName>
        <fullName evidence="2">Uncharacterized protein</fullName>
    </submittedName>
</protein>
<dbReference type="OMA" id="HWICCEM"/>
<dbReference type="HOGENOM" id="CLU_1994620_0_0_1"/>
<gene>
    <name evidence="2" type="ORF">CRE_14552</name>
</gene>
<reference evidence="2" key="1">
    <citation type="submission" date="2007-07" db="EMBL/GenBank/DDBJ databases">
        <title>PCAP assembly of the Caenorhabditis remanei genome.</title>
        <authorList>
            <consortium name="The Caenorhabditis remanei Sequencing Consortium"/>
            <person name="Wilson R.K."/>
        </authorList>
    </citation>
    <scope>NUCLEOTIDE SEQUENCE [LARGE SCALE GENOMIC DNA]</scope>
    <source>
        <strain evidence="2">PB4641</strain>
    </source>
</reference>
<evidence type="ECO:0000313" key="3">
    <source>
        <dbReference type="Proteomes" id="UP000008281"/>
    </source>
</evidence>
<accession>E3M9H7</accession>
<evidence type="ECO:0000313" key="2">
    <source>
        <dbReference type="EMBL" id="EFO96305.1"/>
    </source>
</evidence>
<keyword evidence="1" id="KW-0472">Membrane</keyword>
<dbReference type="GeneID" id="9805456"/>
<dbReference type="EMBL" id="DS268430">
    <property type="protein sequence ID" value="EFO96305.1"/>
    <property type="molecule type" value="Genomic_DNA"/>
</dbReference>
<keyword evidence="1" id="KW-0812">Transmembrane</keyword>
<keyword evidence="1" id="KW-1133">Transmembrane helix</keyword>
<dbReference type="InParanoid" id="E3M9H7"/>
<keyword evidence="3" id="KW-1185">Reference proteome</keyword>
<proteinExistence type="predicted"/>
<feature type="transmembrane region" description="Helical" evidence="1">
    <location>
        <begin position="61"/>
        <end position="85"/>
    </location>
</feature>
<dbReference type="Proteomes" id="UP000008281">
    <property type="component" value="Unassembled WGS sequence"/>
</dbReference>
<sequence>MPTTKDPRMSDFGNALNGKGKAEVCRDYVSRGHPEKTEEDKGYHWICCEMDNYCKIWAQAWFWYTIGGVILLLILISIGGCVYCCCIRKRNSGGTDGDRYTVEEPVKKELEEDLSEADSSESSCESD</sequence>
<organism evidence="3">
    <name type="scientific">Caenorhabditis remanei</name>
    <name type="common">Caenorhabditis vulgaris</name>
    <dbReference type="NCBI Taxonomy" id="31234"/>
    <lineage>
        <taxon>Eukaryota</taxon>
        <taxon>Metazoa</taxon>
        <taxon>Ecdysozoa</taxon>
        <taxon>Nematoda</taxon>
        <taxon>Chromadorea</taxon>
        <taxon>Rhabditida</taxon>
        <taxon>Rhabditina</taxon>
        <taxon>Rhabditomorpha</taxon>
        <taxon>Rhabditoidea</taxon>
        <taxon>Rhabditidae</taxon>
        <taxon>Peloderinae</taxon>
        <taxon>Caenorhabditis</taxon>
    </lineage>
</organism>